<dbReference type="OrthoDB" id="9799947at2"/>
<protein>
    <recommendedName>
        <fullName evidence="4">DUF5666 domain-containing protein</fullName>
    </recommendedName>
</protein>
<keyword evidence="1" id="KW-0732">Signal</keyword>
<organism evidence="2 3">
    <name type="scientific">Bradyrhizobium forestalis</name>
    <dbReference type="NCBI Taxonomy" id="1419263"/>
    <lineage>
        <taxon>Bacteria</taxon>
        <taxon>Pseudomonadati</taxon>
        <taxon>Pseudomonadota</taxon>
        <taxon>Alphaproteobacteria</taxon>
        <taxon>Hyphomicrobiales</taxon>
        <taxon>Nitrobacteraceae</taxon>
        <taxon>Bradyrhizobium</taxon>
    </lineage>
</organism>
<comment type="caution">
    <text evidence="2">The sequence shown here is derived from an EMBL/GenBank/DDBJ whole genome shotgun (WGS) entry which is preliminary data.</text>
</comment>
<evidence type="ECO:0008006" key="4">
    <source>
        <dbReference type="Google" id="ProtNLM"/>
    </source>
</evidence>
<evidence type="ECO:0000313" key="2">
    <source>
        <dbReference type="EMBL" id="PJG50518.1"/>
    </source>
</evidence>
<evidence type="ECO:0000313" key="3">
    <source>
        <dbReference type="Proteomes" id="UP000231194"/>
    </source>
</evidence>
<sequence length="215" mass="22693">MGQSETVMTIQRTTLIRPLAAVAMVTVSTFAALAQKAPVPTRVRGTIESVNGDTMQVKSRSGEEVKLHLASDVNVSGITKISLADIKPGSFVGATTVPGPDGSQNAVEVHVFPEDMRGTGEGSRPWDLKPNSSMTNATVAESVVGNDGHTLLVKYRDGEKKVFVADNTPVVTFVPGDKSDLKTGAKVIAFMKQLPDGSFEANRVSVGRDGLTPPM</sequence>
<dbReference type="Proteomes" id="UP000231194">
    <property type="component" value="Unassembled WGS sequence"/>
</dbReference>
<keyword evidence="3" id="KW-1185">Reference proteome</keyword>
<proteinExistence type="predicted"/>
<evidence type="ECO:0000256" key="1">
    <source>
        <dbReference type="SAM" id="SignalP"/>
    </source>
</evidence>
<dbReference type="AlphaFoldDB" id="A0A2M8QY63"/>
<gene>
    <name evidence="2" type="ORF">CVM73_35980</name>
</gene>
<feature type="chain" id="PRO_5014767015" description="DUF5666 domain-containing protein" evidence="1">
    <location>
        <begin position="35"/>
        <end position="215"/>
    </location>
</feature>
<reference evidence="2 3" key="1">
    <citation type="submission" date="2017-11" db="EMBL/GenBank/DDBJ databases">
        <title>Bradyrhizobium forestalis sp. nov., an efficient nitrogen-fixing bacterium isolated from nodules of forest legume species in the Amazon.</title>
        <authorList>
            <person name="Costa E.M."/>
            <person name="Guimaraes A."/>
            <person name="Carvalho T.S."/>
            <person name="Rodrigues T.L."/>
            <person name="Ribeiro P.R.A."/>
            <person name="Lebbe L."/>
            <person name="Willems A."/>
            <person name="Moreira F.M.S."/>
        </authorList>
    </citation>
    <scope>NUCLEOTIDE SEQUENCE [LARGE SCALE GENOMIC DNA]</scope>
    <source>
        <strain evidence="2 3">INPA54B</strain>
    </source>
</reference>
<name>A0A2M8QY63_9BRAD</name>
<accession>A0A2M8QY63</accession>
<feature type="signal peptide" evidence="1">
    <location>
        <begin position="1"/>
        <end position="34"/>
    </location>
</feature>
<dbReference type="EMBL" id="PGVG01000058">
    <property type="protein sequence ID" value="PJG50518.1"/>
    <property type="molecule type" value="Genomic_DNA"/>
</dbReference>